<dbReference type="AlphaFoldDB" id="A0AAD8BS38"/>
<organism evidence="1 2">
    <name type="scientific">Biomphalaria pfeifferi</name>
    <name type="common">Bloodfluke planorb</name>
    <name type="synonym">Freshwater snail</name>
    <dbReference type="NCBI Taxonomy" id="112525"/>
    <lineage>
        <taxon>Eukaryota</taxon>
        <taxon>Metazoa</taxon>
        <taxon>Spiralia</taxon>
        <taxon>Lophotrochozoa</taxon>
        <taxon>Mollusca</taxon>
        <taxon>Gastropoda</taxon>
        <taxon>Heterobranchia</taxon>
        <taxon>Euthyneura</taxon>
        <taxon>Panpulmonata</taxon>
        <taxon>Hygrophila</taxon>
        <taxon>Lymnaeoidea</taxon>
        <taxon>Planorbidae</taxon>
        <taxon>Biomphalaria</taxon>
    </lineage>
</organism>
<keyword evidence="1" id="KW-0645">Protease</keyword>
<accession>A0AAD8BS38</accession>
<sequence>IVGADSHRIDVKEVMDTWILQMNYPVVTVKRVDNSNTQLLVSQARYLADRNATELGKYESPF</sequence>
<dbReference type="EMBL" id="JASAOG010000040">
    <property type="protein sequence ID" value="KAK0059665.1"/>
    <property type="molecule type" value="Genomic_DNA"/>
</dbReference>
<keyword evidence="1" id="KW-0378">Hydrolase</keyword>
<dbReference type="GO" id="GO:0004177">
    <property type="term" value="F:aminopeptidase activity"/>
    <property type="evidence" value="ECO:0007669"/>
    <property type="project" value="UniProtKB-KW"/>
</dbReference>
<reference evidence="1" key="2">
    <citation type="submission" date="2023-04" db="EMBL/GenBank/DDBJ databases">
        <authorList>
            <person name="Bu L."/>
            <person name="Lu L."/>
            <person name="Laidemitt M.R."/>
            <person name="Zhang S.M."/>
            <person name="Mutuku M."/>
            <person name="Mkoji G."/>
            <person name="Steinauer M."/>
            <person name="Loker E.S."/>
        </authorList>
    </citation>
    <scope>NUCLEOTIDE SEQUENCE</scope>
    <source>
        <strain evidence="1">KasaAsao</strain>
        <tissue evidence="1">Whole Snail</tissue>
    </source>
</reference>
<proteinExistence type="predicted"/>
<feature type="non-terminal residue" evidence="1">
    <location>
        <position position="62"/>
    </location>
</feature>
<gene>
    <name evidence="1" type="ORF">Bpfe_010833</name>
</gene>
<comment type="caution">
    <text evidence="1">The sequence shown here is derived from an EMBL/GenBank/DDBJ whole genome shotgun (WGS) entry which is preliminary data.</text>
</comment>
<evidence type="ECO:0000313" key="2">
    <source>
        <dbReference type="Proteomes" id="UP001233172"/>
    </source>
</evidence>
<keyword evidence="1" id="KW-0031">Aminopeptidase</keyword>
<evidence type="ECO:0000313" key="1">
    <source>
        <dbReference type="EMBL" id="KAK0059665.1"/>
    </source>
</evidence>
<dbReference type="Proteomes" id="UP001233172">
    <property type="component" value="Unassembled WGS sequence"/>
</dbReference>
<keyword evidence="2" id="KW-1185">Reference proteome</keyword>
<name>A0AAD8BS38_BIOPF</name>
<protein>
    <submittedName>
        <fullName evidence="1">Aminopeptidase N</fullName>
    </submittedName>
</protein>
<feature type="non-terminal residue" evidence="1">
    <location>
        <position position="1"/>
    </location>
</feature>
<reference evidence="1" key="1">
    <citation type="journal article" date="2023" name="PLoS Negl. Trop. Dis.">
        <title>A genome sequence for Biomphalaria pfeifferi, the major vector snail for the human-infecting parasite Schistosoma mansoni.</title>
        <authorList>
            <person name="Bu L."/>
            <person name="Lu L."/>
            <person name="Laidemitt M.R."/>
            <person name="Zhang S.M."/>
            <person name="Mutuku M."/>
            <person name="Mkoji G."/>
            <person name="Steinauer M."/>
            <person name="Loker E.S."/>
        </authorList>
    </citation>
    <scope>NUCLEOTIDE SEQUENCE</scope>
    <source>
        <strain evidence="1">KasaAsao</strain>
    </source>
</reference>